<evidence type="ECO:0000256" key="6">
    <source>
        <dbReference type="ARBA" id="ARBA00022777"/>
    </source>
</evidence>
<dbReference type="Gene3D" id="3.30.200.20">
    <property type="entry name" value="Phosphorylase Kinase, domain 1"/>
    <property type="match status" value="1"/>
</dbReference>
<dbReference type="RefSeq" id="XP_068353661.1">
    <property type="nucleotide sequence ID" value="XM_068508675.1"/>
</dbReference>
<evidence type="ECO:0000313" key="12">
    <source>
        <dbReference type="Proteomes" id="UP000179807"/>
    </source>
</evidence>
<keyword evidence="4" id="KW-0808">Transferase</keyword>
<dbReference type="GO" id="GO:0010468">
    <property type="term" value="P:regulation of gene expression"/>
    <property type="evidence" value="ECO:0007669"/>
    <property type="project" value="TreeGrafter"/>
</dbReference>
<comment type="catalytic activity">
    <reaction evidence="8">
        <text>L-threonyl-[protein] + ATP = O-phospho-L-threonyl-[protein] + ADP + H(+)</text>
        <dbReference type="Rhea" id="RHEA:46608"/>
        <dbReference type="Rhea" id="RHEA-COMP:11060"/>
        <dbReference type="Rhea" id="RHEA-COMP:11605"/>
        <dbReference type="ChEBI" id="CHEBI:15378"/>
        <dbReference type="ChEBI" id="CHEBI:30013"/>
        <dbReference type="ChEBI" id="CHEBI:30616"/>
        <dbReference type="ChEBI" id="CHEBI:61977"/>
        <dbReference type="ChEBI" id="CHEBI:456216"/>
        <dbReference type="EC" id="2.7.11.22"/>
    </reaction>
</comment>
<keyword evidence="11" id="KW-0132">Cell division</keyword>
<comment type="catalytic activity">
    <reaction evidence="9">
        <text>L-seryl-[protein] + ATP = O-phospho-L-seryl-[protein] + ADP + H(+)</text>
        <dbReference type="Rhea" id="RHEA:17989"/>
        <dbReference type="Rhea" id="RHEA-COMP:9863"/>
        <dbReference type="Rhea" id="RHEA-COMP:11604"/>
        <dbReference type="ChEBI" id="CHEBI:15378"/>
        <dbReference type="ChEBI" id="CHEBI:29999"/>
        <dbReference type="ChEBI" id="CHEBI:30616"/>
        <dbReference type="ChEBI" id="CHEBI:83421"/>
        <dbReference type="ChEBI" id="CHEBI:456216"/>
        <dbReference type="EC" id="2.7.11.22"/>
    </reaction>
</comment>
<dbReference type="FunFam" id="1.10.510.10:FF:000611">
    <property type="entry name" value="CMGC family protein kinase"/>
    <property type="match status" value="1"/>
</dbReference>
<evidence type="ECO:0000256" key="5">
    <source>
        <dbReference type="ARBA" id="ARBA00022741"/>
    </source>
</evidence>
<dbReference type="OrthoDB" id="1732493at2759"/>
<evidence type="ECO:0000313" key="11">
    <source>
        <dbReference type="EMBL" id="OHT00525.1"/>
    </source>
</evidence>
<evidence type="ECO:0000256" key="3">
    <source>
        <dbReference type="ARBA" id="ARBA00022527"/>
    </source>
</evidence>
<dbReference type="InterPro" id="IPR011009">
    <property type="entry name" value="Kinase-like_dom_sf"/>
</dbReference>
<dbReference type="SMART" id="SM00220">
    <property type="entry name" value="S_TKc"/>
    <property type="match status" value="1"/>
</dbReference>
<dbReference type="GO" id="GO:0010389">
    <property type="term" value="P:regulation of G2/M transition of mitotic cell cycle"/>
    <property type="evidence" value="ECO:0007669"/>
    <property type="project" value="TreeGrafter"/>
</dbReference>
<dbReference type="GO" id="GO:0004693">
    <property type="term" value="F:cyclin-dependent protein serine/threonine kinase activity"/>
    <property type="evidence" value="ECO:0007669"/>
    <property type="project" value="UniProtKB-EC"/>
</dbReference>
<keyword evidence="6" id="KW-0418">Kinase</keyword>
<evidence type="ECO:0000259" key="10">
    <source>
        <dbReference type="PROSITE" id="PS50011"/>
    </source>
</evidence>
<evidence type="ECO:0000256" key="4">
    <source>
        <dbReference type="ARBA" id="ARBA00022679"/>
    </source>
</evidence>
<dbReference type="Proteomes" id="UP000179807">
    <property type="component" value="Unassembled WGS sequence"/>
</dbReference>
<dbReference type="InterPro" id="IPR000719">
    <property type="entry name" value="Prot_kinase_dom"/>
</dbReference>
<dbReference type="CDD" id="cd07829">
    <property type="entry name" value="STKc_CDK_like"/>
    <property type="match status" value="1"/>
</dbReference>
<evidence type="ECO:0000256" key="8">
    <source>
        <dbReference type="ARBA" id="ARBA00047811"/>
    </source>
</evidence>
<reference evidence="11" key="1">
    <citation type="submission" date="2016-10" db="EMBL/GenBank/DDBJ databases">
        <authorList>
            <person name="Benchimol M."/>
            <person name="Almeida L.G."/>
            <person name="Vasconcelos A.T."/>
            <person name="Perreira-Neves A."/>
            <person name="Rosa I.A."/>
            <person name="Tasca T."/>
            <person name="Bogo M.R."/>
            <person name="de Souza W."/>
        </authorList>
    </citation>
    <scope>NUCLEOTIDE SEQUENCE [LARGE SCALE GENOMIC DNA]</scope>
    <source>
        <strain evidence="11">K</strain>
    </source>
</reference>
<dbReference type="PANTHER" id="PTHR24056:SF254">
    <property type="entry name" value="CYCLIN-DEPENDENT KINASE 2"/>
    <property type="match status" value="1"/>
</dbReference>
<dbReference type="PROSITE" id="PS00108">
    <property type="entry name" value="PROTEIN_KINASE_ST"/>
    <property type="match status" value="1"/>
</dbReference>
<keyword evidence="7" id="KW-0067">ATP-binding</keyword>
<dbReference type="GO" id="GO:0005634">
    <property type="term" value="C:nucleus"/>
    <property type="evidence" value="ECO:0007669"/>
    <property type="project" value="TreeGrafter"/>
</dbReference>
<dbReference type="GO" id="GO:0000307">
    <property type="term" value="C:cyclin-dependent protein kinase holoenzyme complex"/>
    <property type="evidence" value="ECO:0007669"/>
    <property type="project" value="TreeGrafter"/>
</dbReference>
<keyword evidence="3" id="KW-0723">Serine/threonine-protein kinase</keyword>
<dbReference type="GO" id="GO:0000082">
    <property type="term" value="P:G1/S transition of mitotic cell cycle"/>
    <property type="evidence" value="ECO:0007669"/>
    <property type="project" value="TreeGrafter"/>
</dbReference>
<dbReference type="Pfam" id="PF00069">
    <property type="entry name" value="Pkinase"/>
    <property type="match status" value="1"/>
</dbReference>
<name>A0A1J4JTC8_9EUKA</name>
<comment type="similarity">
    <text evidence="1">Belongs to the protein kinase superfamily. CMGC Ser/Thr protein kinase family. CDC2/CDKX subfamily.</text>
</comment>
<keyword evidence="12" id="KW-1185">Reference proteome</keyword>
<feature type="domain" description="Protein kinase" evidence="10">
    <location>
        <begin position="8"/>
        <end position="289"/>
    </location>
</feature>
<dbReference type="PANTHER" id="PTHR24056">
    <property type="entry name" value="CELL DIVISION PROTEIN KINASE"/>
    <property type="match status" value="1"/>
</dbReference>
<keyword evidence="11" id="KW-0131">Cell cycle</keyword>
<proteinExistence type="inferred from homology"/>
<comment type="caution">
    <text evidence="11">The sequence shown here is derived from an EMBL/GenBank/DDBJ whole genome shotgun (WGS) entry which is preliminary data.</text>
</comment>
<dbReference type="PROSITE" id="PS50011">
    <property type="entry name" value="PROTEIN_KINASE_DOM"/>
    <property type="match status" value="1"/>
</dbReference>
<accession>A0A1J4JTC8</accession>
<dbReference type="AlphaFoldDB" id="A0A1J4JTC8"/>
<dbReference type="Gene3D" id="1.10.510.10">
    <property type="entry name" value="Transferase(Phosphotransferase) domain 1"/>
    <property type="match status" value="1"/>
</dbReference>
<evidence type="ECO:0000256" key="9">
    <source>
        <dbReference type="ARBA" id="ARBA00048367"/>
    </source>
</evidence>
<dbReference type="GO" id="GO:0030332">
    <property type="term" value="F:cyclin binding"/>
    <property type="evidence" value="ECO:0007669"/>
    <property type="project" value="TreeGrafter"/>
</dbReference>
<dbReference type="InterPro" id="IPR050108">
    <property type="entry name" value="CDK"/>
</dbReference>
<evidence type="ECO:0000256" key="2">
    <source>
        <dbReference type="ARBA" id="ARBA00012425"/>
    </source>
</evidence>
<organism evidence="11 12">
    <name type="scientific">Tritrichomonas foetus</name>
    <dbReference type="NCBI Taxonomy" id="1144522"/>
    <lineage>
        <taxon>Eukaryota</taxon>
        <taxon>Metamonada</taxon>
        <taxon>Parabasalia</taxon>
        <taxon>Tritrichomonadida</taxon>
        <taxon>Tritrichomonadidae</taxon>
        <taxon>Tritrichomonas</taxon>
    </lineage>
</organism>
<dbReference type="EC" id="2.7.11.22" evidence="2"/>
<sequence>MSSDPSRYSKESKLGEGTYGVVYKAIDTQTGERVAQKIMKFDQEEDGIPSTTLREMSILRSINHSNVVSLKDVIIQPGSLMLITEYLDYDLRRLLNKLKGPLDLPLIRSYAFQLLCGIFVLHTHRIIHRDIKPENLLLDRNGLLKICDFGLSRYFTLPLRQYSPDVVSEWYRAPELLFGNRFYELSIDIWSAGCIIAEMVIGLPLFRGDSDLDQLHKIFQSLGSPTEETMPNFADLQKEVPGLAQYPPIDYSTLLKTDDDDLIDLVSRMLQYDPMKRLNAQDALKHPFFEKISPQIRALCWPKGLPPI</sequence>
<dbReference type="GO" id="GO:0051301">
    <property type="term" value="P:cell division"/>
    <property type="evidence" value="ECO:0007669"/>
    <property type="project" value="UniProtKB-KW"/>
</dbReference>
<keyword evidence="5" id="KW-0547">Nucleotide-binding</keyword>
<gene>
    <name evidence="11" type="primary">CRK2</name>
    <name evidence="11" type="ORF">TRFO_32759</name>
</gene>
<dbReference type="GeneID" id="94843379"/>
<evidence type="ECO:0000256" key="7">
    <source>
        <dbReference type="ARBA" id="ARBA00022840"/>
    </source>
</evidence>
<dbReference type="FunFam" id="3.30.200.20:FF:000375">
    <property type="entry name" value="Cell division related protein kinase 2"/>
    <property type="match status" value="1"/>
</dbReference>
<dbReference type="EMBL" id="MLAK01000950">
    <property type="protein sequence ID" value="OHT00525.1"/>
    <property type="molecule type" value="Genomic_DNA"/>
</dbReference>
<dbReference type="VEuPathDB" id="TrichDB:TRFO_32759"/>
<dbReference type="InterPro" id="IPR008271">
    <property type="entry name" value="Ser/Thr_kinase_AS"/>
</dbReference>
<dbReference type="GO" id="GO:0007165">
    <property type="term" value="P:signal transduction"/>
    <property type="evidence" value="ECO:0007669"/>
    <property type="project" value="TreeGrafter"/>
</dbReference>
<dbReference type="SUPFAM" id="SSF56112">
    <property type="entry name" value="Protein kinase-like (PK-like)"/>
    <property type="match status" value="1"/>
</dbReference>
<dbReference type="GO" id="GO:0005524">
    <property type="term" value="F:ATP binding"/>
    <property type="evidence" value="ECO:0007669"/>
    <property type="project" value="UniProtKB-KW"/>
</dbReference>
<protein>
    <recommendedName>
        <fullName evidence="2">cyclin-dependent kinase</fullName>
        <ecNumber evidence="2">2.7.11.22</ecNumber>
    </recommendedName>
</protein>
<dbReference type="GO" id="GO:0005737">
    <property type="term" value="C:cytoplasm"/>
    <property type="evidence" value="ECO:0007669"/>
    <property type="project" value="TreeGrafter"/>
</dbReference>
<evidence type="ECO:0000256" key="1">
    <source>
        <dbReference type="ARBA" id="ARBA00006485"/>
    </source>
</evidence>